<feature type="transmembrane region" description="Helical" evidence="1">
    <location>
        <begin position="48"/>
        <end position="67"/>
    </location>
</feature>
<evidence type="ECO:0000256" key="1">
    <source>
        <dbReference type="SAM" id="Phobius"/>
    </source>
</evidence>
<evidence type="ECO:0000313" key="3">
    <source>
        <dbReference type="Proteomes" id="UP000277145"/>
    </source>
</evidence>
<dbReference type="Proteomes" id="UP000277145">
    <property type="component" value="Unassembled WGS sequence"/>
</dbReference>
<protein>
    <submittedName>
        <fullName evidence="2">Uncharacterized protein</fullName>
    </submittedName>
</protein>
<gene>
    <name evidence="2" type="ORF">D1H98_01525</name>
</gene>
<comment type="caution">
    <text evidence="2">The sequence shown here is derived from an EMBL/GenBank/DDBJ whole genome shotgun (WGS) entry which is preliminary data.</text>
</comment>
<evidence type="ECO:0000313" key="2">
    <source>
        <dbReference type="EMBL" id="RJY33514.1"/>
    </source>
</evidence>
<sequence length="75" mass="8987">MADWGVRHNKENLFNELYPIRVLLILWPLVYVQKTLENRCKHQIQHGPILVIYVFFGYTLPACLINIERDHNDRP</sequence>
<feature type="transmembrane region" description="Helical" evidence="1">
    <location>
        <begin position="18"/>
        <end position="36"/>
    </location>
</feature>
<organism evidence="2 3">
    <name type="scientific">Legionella pneumophila subsp. pneumophila</name>
    <dbReference type="NCBI Taxonomy" id="91891"/>
    <lineage>
        <taxon>Bacteria</taxon>
        <taxon>Pseudomonadati</taxon>
        <taxon>Pseudomonadota</taxon>
        <taxon>Gammaproteobacteria</taxon>
        <taxon>Legionellales</taxon>
        <taxon>Legionellaceae</taxon>
        <taxon>Legionella</taxon>
    </lineage>
</organism>
<keyword evidence="1" id="KW-1133">Transmembrane helix</keyword>
<dbReference type="EMBL" id="QWDR01000001">
    <property type="protein sequence ID" value="RJY33514.1"/>
    <property type="molecule type" value="Genomic_DNA"/>
</dbReference>
<proteinExistence type="predicted"/>
<keyword evidence="1" id="KW-0472">Membrane</keyword>
<keyword evidence="1" id="KW-0812">Transmembrane</keyword>
<accession>A0A3A6UL84</accession>
<reference evidence="2 3" key="1">
    <citation type="submission" date="2018-08" db="EMBL/GenBank/DDBJ databases">
        <title>Genome Sequences of Legionella pneumophila subsp. pneumophila Isolates, Recovered from a Drinking Water System in a Large Builging.</title>
        <authorList>
            <person name="Gomez-Alvarez V."/>
            <person name="Boczek L."/>
            <person name="King D."/>
            <person name="Pemberton A."/>
            <person name="Pfaller S."/>
            <person name="Rodgers M."/>
            <person name="Santodomingo J."/>
            <person name="Revetta R."/>
        </authorList>
    </citation>
    <scope>NUCLEOTIDE SEQUENCE [LARGE SCALE GENOMIC DNA]</scope>
    <source>
        <strain evidence="2 3">L01C.1</strain>
    </source>
</reference>
<name>A0A3A6UL84_LEGPN</name>
<dbReference type="AlphaFoldDB" id="A0A3A6UL84"/>